<reference evidence="2" key="1">
    <citation type="journal article" date="1997" name="Nucleic Acids Res.">
        <title>tRNAscan-SE: a program for improved detection of transfer RNA genes in genomic sequence.</title>
        <authorList>
            <person name="Lowe T.M."/>
            <person name="Eddy S.R."/>
        </authorList>
    </citation>
    <scope>NUCLEOTIDE SEQUENCE [LARGE SCALE GENOMIC DNA]</scope>
</reference>
<accession>A0ABM1Q3L7</accession>
<reference evidence="2" key="2">
    <citation type="journal article" date="2016" name="G3 (Bethesda)">
        <title>Genome Evolution in Three Species of Cactophilic Drosophila.</title>
        <authorList>
            <person name="Sanchez-Flores A."/>
            <person name="Penazola F."/>
            <person name="Carpinteyro-Ponce J."/>
            <person name="Nazario-Yepiz N."/>
            <person name="Abreu-Goodger C."/>
            <person name="Machado C.A."/>
            <person name="Markow T.A."/>
        </authorList>
    </citation>
    <scope>NUCLEOTIDE SEQUENCE [LARGE SCALE GENOMIC DNA]</scope>
</reference>
<dbReference type="GeneID" id="108621322"/>
<dbReference type="Proteomes" id="UP000694904">
    <property type="component" value="Chromosome 2"/>
</dbReference>
<evidence type="ECO:0000313" key="3">
    <source>
        <dbReference type="RefSeq" id="XP_017874053.1"/>
    </source>
</evidence>
<feature type="region of interest" description="Disordered" evidence="1">
    <location>
        <begin position="13"/>
        <end position="74"/>
    </location>
</feature>
<dbReference type="RefSeq" id="XP_017874053.1">
    <property type="nucleotide sequence ID" value="XM_018018564.1"/>
</dbReference>
<evidence type="ECO:0000313" key="2">
    <source>
        <dbReference type="Proteomes" id="UP000694904"/>
    </source>
</evidence>
<protein>
    <submittedName>
        <fullName evidence="3">Uncharacterized protein LOC108621322 isoform X3</fullName>
    </submittedName>
</protein>
<name>A0ABM1Q3L7_DROAR</name>
<sequence length="221" mass="24115">MSLFRKPKKIQRRVFSSNADEDEDISAVDIHGDLETPPPPPPIISLSGKRDKDKSKKTIRLSDDSGAVSGGAAVQHKPKALLSFADDEDDGEVFQVRKSSHSKKVMRMLDKERRKKKREERADITGHSGHIGYENGGNTQHLESSSATSALASAFASASGSGAAGSANLSSRYKCTPIASDNASVQSKSKKCDNDMIQTEIRTDDFVVSLWSRSRKPQMCY</sequence>
<organism evidence="2 3">
    <name type="scientific">Drosophila arizonae</name>
    <name type="common">Fruit fly</name>
    <dbReference type="NCBI Taxonomy" id="7263"/>
    <lineage>
        <taxon>Eukaryota</taxon>
        <taxon>Metazoa</taxon>
        <taxon>Ecdysozoa</taxon>
        <taxon>Arthropoda</taxon>
        <taxon>Hexapoda</taxon>
        <taxon>Insecta</taxon>
        <taxon>Pterygota</taxon>
        <taxon>Neoptera</taxon>
        <taxon>Endopterygota</taxon>
        <taxon>Diptera</taxon>
        <taxon>Brachycera</taxon>
        <taxon>Muscomorpha</taxon>
        <taxon>Ephydroidea</taxon>
        <taxon>Drosophilidae</taxon>
        <taxon>Drosophila</taxon>
    </lineage>
</organism>
<gene>
    <name evidence="3" type="primary">LOC108621322</name>
</gene>
<feature type="region of interest" description="Disordered" evidence="1">
    <location>
        <begin position="104"/>
        <end position="145"/>
    </location>
</feature>
<reference evidence="3" key="3">
    <citation type="submission" date="2025-08" db="UniProtKB">
        <authorList>
            <consortium name="RefSeq"/>
        </authorList>
    </citation>
    <scope>IDENTIFICATION</scope>
    <source>
        <tissue evidence="3">Whole organism</tissue>
    </source>
</reference>
<keyword evidence="2" id="KW-1185">Reference proteome</keyword>
<proteinExistence type="predicted"/>
<feature type="compositionally biased region" description="Basic and acidic residues" evidence="1">
    <location>
        <begin position="48"/>
        <end position="63"/>
    </location>
</feature>
<evidence type="ECO:0000256" key="1">
    <source>
        <dbReference type="SAM" id="MobiDB-lite"/>
    </source>
</evidence>